<feature type="signal peptide" evidence="1">
    <location>
        <begin position="1"/>
        <end position="23"/>
    </location>
</feature>
<dbReference type="RefSeq" id="WP_386044230.1">
    <property type="nucleotide sequence ID" value="NZ_JBHUIO010000002.1"/>
</dbReference>
<organism evidence="2 3">
    <name type="scientific">Tumebacillus lipolyticus</name>
    <dbReference type="NCBI Taxonomy" id="1280370"/>
    <lineage>
        <taxon>Bacteria</taxon>
        <taxon>Bacillati</taxon>
        <taxon>Bacillota</taxon>
        <taxon>Bacilli</taxon>
        <taxon>Bacillales</taxon>
        <taxon>Alicyclobacillaceae</taxon>
        <taxon>Tumebacillus</taxon>
    </lineage>
</organism>
<proteinExistence type="predicted"/>
<sequence length="53" mass="6045">MKKRLLPLAAFVLLLAPATPALADQPNQENGQTAGKHHNFDQWQTIKRLQMHR</sequence>
<gene>
    <name evidence="2" type="ORF">ACFSOY_04000</name>
</gene>
<keyword evidence="1" id="KW-0732">Signal</keyword>
<evidence type="ECO:0000313" key="3">
    <source>
        <dbReference type="Proteomes" id="UP001597343"/>
    </source>
</evidence>
<evidence type="ECO:0000313" key="2">
    <source>
        <dbReference type="EMBL" id="MFD2169182.1"/>
    </source>
</evidence>
<accession>A0ABW4ZT78</accession>
<name>A0ABW4ZT78_9BACL</name>
<comment type="caution">
    <text evidence="2">The sequence shown here is derived from an EMBL/GenBank/DDBJ whole genome shotgun (WGS) entry which is preliminary data.</text>
</comment>
<dbReference type="EMBL" id="JBHUIO010000002">
    <property type="protein sequence ID" value="MFD2169182.1"/>
    <property type="molecule type" value="Genomic_DNA"/>
</dbReference>
<feature type="chain" id="PRO_5045890642" evidence="1">
    <location>
        <begin position="24"/>
        <end position="53"/>
    </location>
</feature>
<evidence type="ECO:0000256" key="1">
    <source>
        <dbReference type="SAM" id="SignalP"/>
    </source>
</evidence>
<reference evidence="3" key="1">
    <citation type="journal article" date="2019" name="Int. J. Syst. Evol. Microbiol.">
        <title>The Global Catalogue of Microorganisms (GCM) 10K type strain sequencing project: providing services to taxonomists for standard genome sequencing and annotation.</title>
        <authorList>
            <consortium name="The Broad Institute Genomics Platform"/>
            <consortium name="The Broad Institute Genome Sequencing Center for Infectious Disease"/>
            <person name="Wu L."/>
            <person name="Ma J."/>
        </authorList>
    </citation>
    <scope>NUCLEOTIDE SEQUENCE [LARGE SCALE GENOMIC DNA]</scope>
    <source>
        <strain evidence="3">CGMCC 1.13574</strain>
    </source>
</reference>
<protein>
    <submittedName>
        <fullName evidence="2">Uncharacterized protein</fullName>
    </submittedName>
</protein>
<dbReference type="Proteomes" id="UP001597343">
    <property type="component" value="Unassembled WGS sequence"/>
</dbReference>
<keyword evidence="3" id="KW-1185">Reference proteome</keyword>